<reference evidence="2" key="2">
    <citation type="submission" date="2015-06" db="UniProtKB">
        <authorList>
            <consortium name="EnsemblMetazoa"/>
        </authorList>
    </citation>
    <scope>IDENTIFICATION</scope>
</reference>
<organism evidence="2 3">
    <name type="scientific">Tetranychus urticae</name>
    <name type="common">Two-spotted spider mite</name>
    <dbReference type="NCBI Taxonomy" id="32264"/>
    <lineage>
        <taxon>Eukaryota</taxon>
        <taxon>Metazoa</taxon>
        <taxon>Ecdysozoa</taxon>
        <taxon>Arthropoda</taxon>
        <taxon>Chelicerata</taxon>
        <taxon>Arachnida</taxon>
        <taxon>Acari</taxon>
        <taxon>Acariformes</taxon>
        <taxon>Trombidiformes</taxon>
        <taxon>Prostigmata</taxon>
        <taxon>Eleutherengona</taxon>
        <taxon>Raphignathae</taxon>
        <taxon>Tetranychoidea</taxon>
        <taxon>Tetranychidae</taxon>
        <taxon>Tetranychus</taxon>
    </lineage>
</organism>
<name>T1JR04_TETUR</name>
<proteinExistence type="predicted"/>
<dbReference type="eggNOG" id="KOG1543">
    <property type="taxonomic scope" value="Eukaryota"/>
</dbReference>
<dbReference type="Gene3D" id="3.90.70.10">
    <property type="entry name" value="Cysteine proteinases"/>
    <property type="match status" value="1"/>
</dbReference>
<accession>T1JR04</accession>
<reference evidence="3" key="1">
    <citation type="submission" date="2011-08" db="EMBL/GenBank/DDBJ databases">
        <authorList>
            <person name="Rombauts S."/>
        </authorList>
    </citation>
    <scope>NUCLEOTIDE SEQUENCE</scope>
    <source>
        <strain evidence="3">London</strain>
    </source>
</reference>
<evidence type="ECO:0000259" key="1">
    <source>
        <dbReference type="Pfam" id="PF00112"/>
    </source>
</evidence>
<dbReference type="Proteomes" id="UP000015104">
    <property type="component" value="Unassembled WGS sequence"/>
</dbReference>
<dbReference type="AlphaFoldDB" id="T1JR04"/>
<dbReference type="HOGENOM" id="CLU_2336288_0_0_1"/>
<sequence>MIWLYFIDIPNITDIGTHLVSENGSIGKVDFRLTGIRHEVRYASGIHKRLSEKHLGYHNIKIIGFGIENGVHYFLVANSWGTECGEKGLSNTNEEIIY</sequence>
<dbReference type="InterPro" id="IPR038765">
    <property type="entry name" value="Papain-like_cys_pep_sf"/>
</dbReference>
<evidence type="ECO:0000313" key="2">
    <source>
        <dbReference type="EnsemblMetazoa" id="tetur01g05140.1"/>
    </source>
</evidence>
<evidence type="ECO:0000313" key="3">
    <source>
        <dbReference type="Proteomes" id="UP000015104"/>
    </source>
</evidence>
<keyword evidence="3" id="KW-1185">Reference proteome</keyword>
<dbReference type="EMBL" id="CAEY01000442">
    <property type="status" value="NOT_ANNOTATED_CDS"/>
    <property type="molecule type" value="Genomic_DNA"/>
</dbReference>
<feature type="domain" description="Peptidase C1A papain C-terminal" evidence="1">
    <location>
        <begin position="39"/>
        <end position="91"/>
    </location>
</feature>
<dbReference type="SUPFAM" id="SSF54001">
    <property type="entry name" value="Cysteine proteinases"/>
    <property type="match status" value="1"/>
</dbReference>
<dbReference type="InterPro" id="IPR000668">
    <property type="entry name" value="Peptidase_C1A_C"/>
</dbReference>
<dbReference type="Pfam" id="PF00112">
    <property type="entry name" value="Peptidase_C1"/>
    <property type="match status" value="1"/>
</dbReference>
<protein>
    <recommendedName>
        <fullName evidence="1">Peptidase C1A papain C-terminal domain-containing protein</fullName>
    </recommendedName>
</protein>
<dbReference type="EnsemblMetazoa" id="tetur01g05140.1">
    <property type="protein sequence ID" value="tetur01g05140.1"/>
    <property type="gene ID" value="tetur01g05140"/>
</dbReference>
<dbReference type="GO" id="GO:0008234">
    <property type="term" value="F:cysteine-type peptidase activity"/>
    <property type="evidence" value="ECO:0007669"/>
    <property type="project" value="InterPro"/>
</dbReference>
<dbReference type="GO" id="GO:0006508">
    <property type="term" value="P:proteolysis"/>
    <property type="evidence" value="ECO:0007669"/>
    <property type="project" value="InterPro"/>
</dbReference>